<feature type="binding site" evidence="5">
    <location>
        <position position="2"/>
    </location>
    <ligand>
        <name>Ni(2+)</name>
        <dbReference type="ChEBI" id="CHEBI:49786"/>
    </ligand>
</feature>
<dbReference type="HAMAP" id="MF_00213">
    <property type="entry name" value="HypA_HybF"/>
    <property type="match status" value="1"/>
</dbReference>
<dbReference type="PROSITE" id="PS01249">
    <property type="entry name" value="HYPA"/>
    <property type="match status" value="1"/>
</dbReference>
<dbReference type="GO" id="GO:0016151">
    <property type="term" value="F:nickel cation binding"/>
    <property type="evidence" value="ECO:0007669"/>
    <property type="project" value="UniProtKB-UniRule"/>
</dbReference>
<proteinExistence type="inferred from homology"/>
<sequence>MHELSLAGGVLKVVEDAAAREGFARVIQLRLEAGALCGVDVEALRFALETLRAGTCLQEAEIHIDTPPGRAWCMRCAHAVPIFSRLDDCPDCGGHQLQPTDGTQLRVVELMVKDD</sequence>
<evidence type="ECO:0000256" key="5">
    <source>
        <dbReference type="HAMAP-Rule" id="MF_00213"/>
    </source>
</evidence>
<dbReference type="AlphaFoldDB" id="A0A2W5FHI8"/>
<evidence type="ECO:0000313" key="7">
    <source>
        <dbReference type="Proteomes" id="UP000249633"/>
    </source>
</evidence>
<dbReference type="PANTHER" id="PTHR34535:SF3">
    <property type="entry name" value="HYDROGENASE MATURATION FACTOR HYPA"/>
    <property type="match status" value="1"/>
</dbReference>
<dbReference type="EMBL" id="QFOD01000008">
    <property type="protein sequence ID" value="PZP32366.1"/>
    <property type="molecule type" value="Genomic_DNA"/>
</dbReference>
<keyword evidence="4 5" id="KW-0862">Zinc</keyword>
<name>A0A2W5FHI8_9BURK</name>
<evidence type="ECO:0000256" key="2">
    <source>
        <dbReference type="ARBA" id="ARBA00022596"/>
    </source>
</evidence>
<organism evidence="6 7">
    <name type="scientific">Roseateles depolymerans</name>
    <dbReference type="NCBI Taxonomy" id="76731"/>
    <lineage>
        <taxon>Bacteria</taxon>
        <taxon>Pseudomonadati</taxon>
        <taxon>Pseudomonadota</taxon>
        <taxon>Betaproteobacteria</taxon>
        <taxon>Burkholderiales</taxon>
        <taxon>Sphaerotilaceae</taxon>
        <taxon>Roseateles</taxon>
    </lineage>
</organism>
<dbReference type="GO" id="GO:0051604">
    <property type="term" value="P:protein maturation"/>
    <property type="evidence" value="ECO:0007669"/>
    <property type="project" value="InterPro"/>
</dbReference>
<dbReference type="Pfam" id="PF01155">
    <property type="entry name" value="HypA"/>
    <property type="match status" value="1"/>
</dbReference>
<feature type="binding site" evidence="5">
    <location>
        <position position="89"/>
    </location>
    <ligand>
        <name>Zn(2+)</name>
        <dbReference type="ChEBI" id="CHEBI:29105"/>
    </ligand>
</feature>
<comment type="similarity">
    <text evidence="1 5">Belongs to the HypA/HybF family.</text>
</comment>
<dbReference type="PIRSF" id="PIRSF004761">
    <property type="entry name" value="Hydrgn_mat_HypA"/>
    <property type="match status" value="1"/>
</dbReference>
<comment type="caution">
    <text evidence="6">The sequence shown here is derived from an EMBL/GenBank/DDBJ whole genome shotgun (WGS) entry which is preliminary data.</text>
</comment>
<keyword evidence="3 5" id="KW-0479">Metal-binding</keyword>
<dbReference type="GO" id="GO:0008270">
    <property type="term" value="F:zinc ion binding"/>
    <property type="evidence" value="ECO:0007669"/>
    <property type="project" value="UniProtKB-UniRule"/>
</dbReference>
<dbReference type="Proteomes" id="UP000249633">
    <property type="component" value="Unassembled WGS sequence"/>
</dbReference>
<reference evidence="6 7" key="1">
    <citation type="submission" date="2017-08" db="EMBL/GenBank/DDBJ databases">
        <title>Infants hospitalized years apart are colonized by the same room-sourced microbial strains.</title>
        <authorList>
            <person name="Brooks B."/>
            <person name="Olm M.R."/>
            <person name="Firek B.A."/>
            <person name="Baker R."/>
            <person name="Thomas B.C."/>
            <person name="Morowitz M.J."/>
            <person name="Banfield J.F."/>
        </authorList>
    </citation>
    <scope>NUCLEOTIDE SEQUENCE [LARGE SCALE GENOMIC DNA]</scope>
    <source>
        <strain evidence="6">S2_012_000_R2_81</strain>
    </source>
</reference>
<dbReference type="InterPro" id="IPR000688">
    <property type="entry name" value="HypA/HybF"/>
</dbReference>
<dbReference type="InterPro" id="IPR020538">
    <property type="entry name" value="Hydgase_Ni_incorp_HypA/HybF_CS"/>
</dbReference>
<gene>
    <name evidence="5" type="primary">hypA</name>
    <name evidence="6" type="ORF">DI603_10040</name>
</gene>
<feature type="binding site" evidence="5">
    <location>
        <position position="73"/>
    </location>
    <ligand>
        <name>Zn(2+)</name>
        <dbReference type="ChEBI" id="CHEBI:29105"/>
    </ligand>
</feature>
<evidence type="ECO:0000256" key="3">
    <source>
        <dbReference type="ARBA" id="ARBA00022723"/>
    </source>
</evidence>
<accession>A0A2W5FHI8</accession>
<keyword evidence="2 5" id="KW-0533">Nickel</keyword>
<dbReference type="Gene3D" id="3.30.2320.80">
    <property type="match status" value="1"/>
</dbReference>
<protein>
    <recommendedName>
        <fullName evidence="5">Hydrogenase maturation factor HypA</fullName>
    </recommendedName>
</protein>
<feature type="binding site" evidence="5">
    <location>
        <position position="92"/>
    </location>
    <ligand>
        <name>Zn(2+)</name>
        <dbReference type="ChEBI" id="CHEBI:29105"/>
    </ligand>
</feature>
<evidence type="ECO:0000313" key="6">
    <source>
        <dbReference type="EMBL" id="PZP32366.1"/>
    </source>
</evidence>
<dbReference type="PANTHER" id="PTHR34535">
    <property type="entry name" value="HYDROGENASE MATURATION FACTOR HYPA"/>
    <property type="match status" value="1"/>
</dbReference>
<evidence type="ECO:0000256" key="4">
    <source>
        <dbReference type="ARBA" id="ARBA00022833"/>
    </source>
</evidence>
<evidence type="ECO:0000256" key="1">
    <source>
        <dbReference type="ARBA" id="ARBA00010748"/>
    </source>
</evidence>
<feature type="binding site" evidence="5">
    <location>
        <position position="76"/>
    </location>
    <ligand>
        <name>Zn(2+)</name>
        <dbReference type="ChEBI" id="CHEBI:29105"/>
    </ligand>
</feature>
<comment type="function">
    <text evidence="5">Involved in the maturation of [NiFe] hydrogenases. Required for nickel insertion into the metal center of the hydrogenase.</text>
</comment>